<dbReference type="GO" id="GO:0004356">
    <property type="term" value="F:glutamine synthetase activity"/>
    <property type="evidence" value="ECO:0007669"/>
    <property type="project" value="InterPro"/>
</dbReference>
<dbReference type="PANTHER" id="PTHR43785:SF12">
    <property type="entry name" value="TYPE-1 GLUTAMINE SYNTHETASE 2"/>
    <property type="match status" value="1"/>
</dbReference>
<dbReference type="Proteomes" id="UP000539372">
    <property type="component" value="Unassembled WGS sequence"/>
</dbReference>
<keyword evidence="12" id="KW-1185">Reference proteome</keyword>
<gene>
    <name evidence="11" type="ORF">HH303_18765</name>
</gene>
<dbReference type="GO" id="GO:0005524">
    <property type="term" value="F:ATP binding"/>
    <property type="evidence" value="ECO:0007669"/>
    <property type="project" value="UniProtKB-KW"/>
</dbReference>
<protein>
    <submittedName>
        <fullName evidence="11">Glutamine synthetase</fullName>
    </submittedName>
</protein>
<proteinExistence type="inferred from homology"/>
<evidence type="ECO:0000259" key="9">
    <source>
        <dbReference type="PROSITE" id="PS51986"/>
    </source>
</evidence>
<sequence>MQDGFIARHGLWSDAQQAAAELALARIRDADIRLIRLVWCDTHGWTRARTVTPSAFRAALADGYSIGAGSWSLDAAGGRVFQTFTKGGGMGLPEMTGSPNLILVPDPETFRPLPWAPGVAMILCDDYFRDGRPFFFSPRHLLRRVLTSAADRGVAPVIGLEVEWTLMRRMNGDGDDAVNQPGRRGAPPATAPVEPGFSYDSETYLDRVQPLISTLADHYSALDLGLRSFDNELGAGQLECTFDPKPAWNAAADFLIFRSATRQIARREGYLASFMTFPDGPGLFPSGWHLHLSLTDAETGRNLFTPDGDAALSPTGMSFLAGQLAHARNGIAFSAPTVNGYRRFRANSLAPDRVAWNVEHRGVMLRVLGGAGSTATRIENRVGEPAANPYLAMAAQIAAGLDGIARALQPFPPDDEPYQSDREMLPTSLSDALDLLEGSDFFRDAFGDTYLTYFLRMKRAEISRYQAFLSETGTDPDAGVTDWETNEYFDAF</sequence>
<dbReference type="SMART" id="SM01230">
    <property type="entry name" value="Gln-synt_C"/>
    <property type="match status" value="1"/>
</dbReference>
<dbReference type="InterPro" id="IPR014746">
    <property type="entry name" value="Gln_synth/guanido_kin_cat_dom"/>
</dbReference>
<comment type="cofactor">
    <cofactor evidence="1">
        <name>Mg(2+)</name>
        <dbReference type="ChEBI" id="CHEBI:18420"/>
    </cofactor>
</comment>
<dbReference type="SUPFAM" id="SSF54368">
    <property type="entry name" value="Glutamine synthetase, N-terminal domain"/>
    <property type="match status" value="1"/>
</dbReference>
<keyword evidence="6" id="KW-0535">Nitrogen fixation</keyword>
<dbReference type="GO" id="GO:0006542">
    <property type="term" value="P:glutamine biosynthetic process"/>
    <property type="evidence" value="ECO:0007669"/>
    <property type="project" value="InterPro"/>
</dbReference>
<evidence type="ECO:0000256" key="5">
    <source>
        <dbReference type="ARBA" id="ARBA00022840"/>
    </source>
</evidence>
<evidence type="ECO:0000256" key="8">
    <source>
        <dbReference type="RuleBase" id="RU000384"/>
    </source>
</evidence>
<dbReference type="InterPro" id="IPR008146">
    <property type="entry name" value="Gln_synth_cat_dom"/>
</dbReference>
<evidence type="ECO:0000259" key="10">
    <source>
        <dbReference type="PROSITE" id="PS51987"/>
    </source>
</evidence>
<comment type="caution">
    <text evidence="11">The sequence shown here is derived from an EMBL/GenBank/DDBJ whole genome shotgun (WGS) entry which is preliminary data.</text>
</comment>
<dbReference type="RefSeq" id="WP_169626937.1">
    <property type="nucleotide sequence ID" value="NZ_JABBNT010000006.1"/>
</dbReference>
<evidence type="ECO:0000313" key="12">
    <source>
        <dbReference type="Proteomes" id="UP000539372"/>
    </source>
</evidence>
<dbReference type="Gene3D" id="3.10.20.70">
    <property type="entry name" value="Glutamine synthetase, N-terminal domain"/>
    <property type="match status" value="1"/>
</dbReference>
<dbReference type="SUPFAM" id="SSF55931">
    <property type="entry name" value="Glutamine synthetase/guanido kinase"/>
    <property type="match status" value="1"/>
</dbReference>
<evidence type="ECO:0000256" key="6">
    <source>
        <dbReference type="ARBA" id="ARBA00023231"/>
    </source>
</evidence>
<evidence type="ECO:0000256" key="7">
    <source>
        <dbReference type="PROSITE-ProRule" id="PRU01330"/>
    </source>
</evidence>
<feature type="domain" description="GS beta-grasp" evidence="9">
    <location>
        <begin position="30"/>
        <end position="131"/>
    </location>
</feature>
<comment type="similarity">
    <text evidence="7 8">Belongs to the glutamine synthetase family.</text>
</comment>
<dbReference type="PROSITE" id="PS51986">
    <property type="entry name" value="GS_BETA_GRASP"/>
    <property type="match status" value="1"/>
</dbReference>
<dbReference type="Gene3D" id="3.30.590.10">
    <property type="entry name" value="Glutamine synthetase/guanido kinase, catalytic domain"/>
    <property type="match status" value="1"/>
</dbReference>
<dbReference type="EMBL" id="JABBNT010000006">
    <property type="protein sequence ID" value="NMM46540.1"/>
    <property type="molecule type" value="Genomic_DNA"/>
</dbReference>
<dbReference type="InterPro" id="IPR036651">
    <property type="entry name" value="Gln_synt_N_sf"/>
</dbReference>
<feature type="domain" description="GS catalytic" evidence="10">
    <location>
        <begin position="138"/>
        <end position="492"/>
    </location>
</feature>
<evidence type="ECO:0000313" key="11">
    <source>
        <dbReference type="EMBL" id="NMM46540.1"/>
    </source>
</evidence>
<dbReference type="PANTHER" id="PTHR43785">
    <property type="entry name" value="GAMMA-GLUTAMYLPUTRESCINE SYNTHETASE"/>
    <property type="match status" value="1"/>
</dbReference>
<evidence type="ECO:0000256" key="4">
    <source>
        <dbReference type="ARBA" id="ARBA00022741"/>
    </source>
</evidence>
<dbReference type="PROSITE" id="PS51987">
    <property type="entry name" value="GS_CATALYTIC"/>
    <property type="match status" value="1"/>
</dbReference>
<evidence type="ECO:0000256" key="2">
    <source>
        <dbReference type="ARBA" id="ARBA00003117"/>
    </source>
</evidence>
<dbReference type="Pfam" id="PF00120">
    <property type="entry name" value="Gln-synt_C"/>
    <property type="match status" value="1"/>
</dbReference>
<dbReference type="AlphaFoldDB" id="A0A7Y0E3G7"/>
<name>A0A7Y0E3G7_9PROT</name>
<evidence type="ECO:0000256" key="3">
    <source>
        <dbReference type="ARBA" id="ARBA00022598"/>
    </source>
</evidence>
<dbReference type="InterPro" id="IPR008147">
    <property type="entry name" value="Gln_synt_N"/>
</dbReference>
<reference evidence="11 12" key="1">
    <citation type="submission" date="2020-04" db="EMBL/GenBank/DDBJ databases">
        <title>Rhodospirillaceae bacterium KN72 isolated from deep sea.</title>
        <authorList>
            <person name="Zhang D.-C."/>
        </authorList>
    </citation>
    <scope>NUCLEOTIDE SEQUENCE [LARGE SCALE GENOMIC DNA]</scope>
    <source>
        <strain evidence="11 12">KN72</strain>
    </source>
</reference>
<evidence type="ECO:0000256" key="1">
    <source>
        <dbReference type="ARBA" id="ARBA00001946"/>
    </source>
</evidence>
<keyword evidence="5" id="KW-0067">ATP-binding</keyword>
<organism evidence="11 12">
    <name type="scientific">Pacificispira spongiicola</name>
    <dbReference type="NCBI Taxonomy" id="2729598"/>
    <lineage>
        <taxon>Bacteria</taxon>
        <taxon>Pseudomonadati</taxon>
        <taxon>Pseudomonadota</taxon>
        <taxon>Alphaproteobacteria</taxon>
        <taxon>Rhodospirillales</taxon>
        <taxon>Rhodospirillaceae</taxon>
        <taxon>Pacificispira</taxon>
    </lineage>
</organism>
<comment type="function">
    <text evidence="2">Catalyzes the ATP-dependent biosynthesis of glutamine from glutamate and ammonia.</text>
</comment>
<keyword evidence="4" id="KW-0547">Nucleotide-binding</keyword>
<keyword evidence="3" id="KW-0436">Ligase</keyword>
<accession>A0A7Y0E3G7</accession>